<evidence type="ECO:0000256" key="1">
    <source>
        <dbReference type="SAM" id="Coils"/>
    </source>
</evidence>
<protein>
    <submittedName>
        <fullName evidence="2">Uncharacterized protein</fullName>
    </submittedName>
</protein>
<comment type="caution">
    <text evidence="2">The sequence shown here is derived from an EMBL/GenBank/DDBJ whole genome shotgun (WGS) entry which is preliminary data.</text>
</comment>
<organism evidence="2 3">
    <name type="scientific">Citrus x changshan-huyou</name>
    <dbReference type="NCBI Taxonomy" id="2935761"/>
    <lineage>
        <taxon>Eukaryota</taxon>
        <taxon>Viridiplantae</taxon>
        <taxon>Streptophyta</taxon>
        <taxon>Embryophyta</taxon>
        <taxon>Tracheophyta</taxon>
        <taxon>Spermatophyta</taxon>
        <taxon>Magnoliopsida</taxon>
        <taxon>eudicotyledons</taxon>
        <taxon>Gunneridae</taxon>
        <taxon>Pentapetalae</taxon>
        <taxon>rosids</taxon>
        <taxon>malvids</taxon>
        <taxon>Sapindales</taxon>
        <taxon>Rutaceae</taxon>
        <taxon>Aurantioideae</taxon>
        <taxon>Citrus</taxon>
    </lineage>
</organism>
<evidence type="ECO:0000313" key="2">
    <source>
        <dbReference type="EMBL" id="KAK9198252.1"/>
    </source>
</evidence>
<evidence type="ECO:0000313" key="3">
    <source>
        <dbReference type="Proteomes" id="UP001428341"/>
    </source>
</evidence>
<keyword evidence="3" id="KW-1185">Reference proteome</keyword>
<gene>
    <name evidence="2" type="ORF">WN944_013436</name>
</gene>
<proteinExistence type="predicted"/>
<name>A0AAP0M5Z2_9ROSI</name>
<dbReference type="AlphaFoldDB" id="A0AAP0M5Z2"/>
<dbReference type="EMBL" id="JBCGBO010000005">
    <property type="protein sequence ID" value="KAK9198252.1"/>
    <property type="molecule type" value="Genomic_DNA"/>
</dbReference>
<reference evidence="2 3" key="1">
    <citation type="submission" date="2024-05" db="EMBL/GenBank/DDBJ databases">
        <title>Haplotype-resolved chromosome-level genome assembly of Huyou (Citrus changshanensis).</title>
        <authorList>
            <person name="Miao C."/>
            <person name="Chen W."/>
            <person name="Wu Y."/>
            <person name="Wang L."/>
            <person name="Zhao S."/>
            <person name="Grierson D."/>
            <person name="Xu C."/>
            <person name="Chen K."/>
        </authorList>
    </citation>
    <scope>NUCLEOTIDE SEQUENCE [LARGE SCALE GENOMIC DNA]</scope>
    <source>
        <strain evidence="2">01-14</strain>
        <tissue evidence="2">Leaf</tissue>
    </source>
</reference>
<keyword evidence="1" id="KW-0175">Coiled coil</keyword>
<feature type="coiled-coil region" evidence="1">
    <location>
        <begin position="216"/>
        <end position="243"/>
    </location>
</feature>
<sequence length="265" mass="31165">MVLEENERAKVKHIGKVETTIDVLEEWMTTSEADFNIMDPLKERIKVESSNRNDDSILETLNLERTTEDKRMVLKENGAAKVRRIVEQYRKIVNQIEGFKPSEKNALENLGRTIEDNGKDDDILDVRKIVEQYRKIVNQIEGFKLIGILEVRKIIERYRKIVNQIEGFKHSEENALENLERTIEDNRKDDDILDVRKIVEQYRKIVNKIEGFKLSEENALENLERITEDKRRVIQENETTEVKHIGKVETTIDVLEERMTTSEAE</sequence>
<accession>A0AAP0M5Z2</accession>
<dbReference type="Proteomes" id="UP001428341">
    <property type="component" value="Unassembled WGS sequence"/>
</dbReference>